<sequence length="307" mass="34691">MTTAINNRYDFTLLYEVENGNPNGDPDAGNMPRVDVETGLGLVTDVCIKRKIRNYVQMLKGDQAPWRIYIQQSEPLNRLDNEALKAQDLDPAAKDLADTIKKLKKTDPELDRKVRDYMCGTFFDIRTFGAVMTTFVKNNLSCGQVRGPVQLGFSRSIDPIMPQTITITRVAVTTEEDAEKKNNEMGNKSIVPYGLYRADGYVSANLAEHVTGFDEDDVALLWEAMLNMFEFDRSAARGNMATRKLYVFKHSNALGDAPSYKLFDSIDVHKRDDVMVPRNFSDYEINFSREQVPDSIQVTEMVDGVTL</sequence>
<dbReference type="Proteomes" id="UP000292655">
    <property type="component" value="Unassembled WGS sequence"/>
</dbReference>
<dbReference type="RefSeq" id="WP_129864622.1">
    <property type="nucleotide sequence ID" value="NZ_RYUM01000020.1"/>
</dbReference>
<gene>
    <name evidence="2" type="ORF">PG2002B_1389</name>
    <name evidence="1" type="ORF">PG2071B_1414</name>
</gene>
<name>A0A4Q5A5Q3_9BIFI</name>
<accession>A0A4Q5A5Q3</accession>
<comment type="caution">
    <text evidence="1">The sequence shown here is derived from an EMBL/GenBank/DDBJ whole genome shotgun (WGS) entry which is preliminary data.</text>
</comment>
<proteinExistence type="predicted"/>
<dbReference type="AlphaFoldDB" id="A0A4Q5A5Q3"/>
<dbReference type="Proteomes" id="UP000291187">
    <property type="component" value="Unassembled WGS sequence"/>
</dbReference>
<dbReference type="InterPro" id="IPR013418">
    <property type="entry name" value="CRISPR-assoc_prot_Cas7/Csd2"/>
</dbReference>
<evidence type="ECO:0000313" key="4">
    <source>
        <dbReference type="Proteomes" id="UP000292655"/>
    </source>
</evidence>
<dbReference type="GO" id="GO:0043571">
    <property type="term" value="P:maintenance of CRISPR repeat elements"/>
    <property type="evidence" value="ECO:0007669"/>
    <property type="project" value="InterPro"/>
</dbReference>
<evidence type="ECO:0000313" key="2">
    <source>
        <dbReference type="EMBL" id="RYQ36721.1"/>
    </source>
</evidence>
<dbReference type="EMBL" id="RYUM01000020">
    <property type="protein sequence ID" value="RYQ17761.1"/>
    <property type="molecule type" value="Genomic_DNA"/>
</dbReference>
<dbReference type="EMBL" id="RYUX01000013">
    <property type="protein sequence ID" value="RYQ36721.1"/>
    <property type="molecule type" value="Genomic_DNA"/>
</dbReference>
<reference evidence="3 4" key="1">
    <citation type="submission" date="2018-12" db="EMBL/GenBank/DDBJ databases">
        <title>Unveiling genomic diversity among members of the Bifidobacterium pseudolongum species, a widely distributed gut commensal of the animal kingdom.</title>
        <authorList>
            <person name="Lugli G.A."/>
            <person name="Duranti S."/>
            <person name="Albert K."/>
            <person name="Mancabelli L."/>
            <person name="Napoli S."/>
            <person name="Viappiani A."/>
            <person name="Anzalone R."/>
            <person name="Longhi G."/>
            <person name="Milani C."/>
            <person name="Turroni F."/>
            <person name="Alessandri G."/>
            <person name="Sela D.A."/>
            <person name="Van Sinderen D."/>
            <person name="Ventura M."/>
        </authorList>
    </citation>
    <scope>NUCLEOTIDE SEQUENCE [LARGE SCALE GENOMIC DNA]</scope>
    <source>
        <strain evidence="2 4">2002B</strain>
        <strain evidence="1 3">2071B</strain>
    </source>
</reference>
<dbReference type="Pfam" id="PF05107">
    <property type="entry name" value="Cas_Cas7"/>
    <property type="match status" value="1"/>
</dbReference>
<dbReference type="InterPro" id="IPR006482">
    <property type="entry name" value="Cas7_Csh2/Csh2"/>
</dbReference>
<protein>
    <submittedName>
        <fullName evidence="1">Type I-C CRISPR-associated protein Cas7/Csd2</fullName>
    </submittedName>
</protein>
<dbReference type="NCBIfam" id="TIGR02589">
    <property type="entry name" value="cas_Csd2"/>
    <property type="match status" value="1"/>
</dbReference>
<dbReference type="NCBIfam" id="TIGR01595">
    <property type="entry name" value="cas_CT1132"/>
    <property type="match status" value="1"/>
</dbReference>
<evidence type="ECO:0000313" key="1">
    <source>
        <dbReference type="EMBL" id="RYQ17761.1"/>
    </source>
</evidence>
<evidence type="ECO:0000313" key="3">
    <source>
        <dbReference type="Proteomes" id="UP000291187"/>
    </source>
</evidence>
<organism evidence="1 3">
    <name type="scientific">Bifidobacterium pseudolongum subsp. globosum</name>
    <dbReference type="NCBI Taxonomy" id="1690"/>
    <lineage>
        <taxon>Bacteria</taxon>
        <taxon>Bacillati</taxon>
        <taxon>Actinomycetota</taxon>
        <taxon>Actinomycetes</taxon>
        <taxon>Bifidobacteriales</taxon>
        <taxon>Bifidobacteriaceae</taxon>
        <taxon>Bifidobacterium</taxon>
    </lineage>
</organism>